<evidence type="ECO:0000313" key="5">
    <source>
        <dbReference type="RefSeq" id="XP_011503261.1"/>
    </source>
</evidence>
<feature type="coiled-coil region" evidence="1">
    <location>
        <begin position="730"/>
        <end position="781"/>
    </location>
</feature>
<dbReference type="InterPro" id="IPR049390">
    <property type="entry name" value="FBF1_C"/>
</dbReference>
<organism evidence="4 5">
    <name type="scientific">Ceratosolen solmsi marchali</name>
    <dbReference type="NCBI Taxonomy" id="326594"/>
    <lineage>
        <taxon>Eukaryota</taxon>
        <taxon>Metazoa</taxon>
        <taxon>Ecdysozoa</taxon>
        <taxon>Arthropoda</taxon>
        <taxon>Hexapoda</taxon>
        <taxon>Insecta</taxon>
        <taxon>Pterygota</taxon>
        <taxon>Neoptera</taxon>
        <taxon>Endopterygota</taxon>
        <taxon>Hymenoptera</taxon>
        <taxon>Apocrita</taxon>
        <taxon>Proctotrupomorpha</taxon>
        <taxon>Chalcidoidea</taxon>
        <taxon>Agaonidae</taxon>
        <taxon>Agaoninae</taxon>
        <taxon>Ceratosolen</taxon>
    </lineage>
</organism>
<reference evidence="5" key="1">
    <citation type="submission" date="2025-08" db="UniProtKB">
        <authorList>
            <consortium name="RefSeq"/>
        </authorList>
    </citation>
    <scope>IDENTIFICATION</scope>
</reference>
<accession>A0AAJ6YS80</accession>
<dbReference type="GO" id="GO:0005814">
    <property type="term" value="C:centriole"/>
    <property type="evidence" value="ECO:0007669"/>
    <property type="project" value="TreeGrafter"/>
</dbReference>
<dbReference type="GO" id="GO:0060271">
    <property type="term" value="P:cilium assembly"/>
    <property type="evidence" value="ECO:0007669"/>
    <property type="project" value="InterPro"/>
</dbReference>
<name>A0AAJ6YS80_9HYME</name>
<dbReference type="CTD" id="39330"/>
<evidence type="ECO:0000256" key="1">
    <source>
        <dbReference type="SAM" id="Coils"/>
    </source>
</evidence>
<evidence type="ECO:0000259" key="3">
    <source>
        <dbReference type="Pfam" id="PF21007"/>
    </source>
</evidence>
<protein>
    <submittedName>
        <fullName evidence="5">Golgin subfamily A member 4</fullName>
    </submittedName>
</protein>
<sequence>MEDIDDLDSALFDKNSRTAELNDTKKRVVFKDFSKSIAPEDFNPLDDSFKESLKKKSGNIDRNSKVVNLFGIKHEDRFEMKDSDSIETLLKSPLLAIKNSLEKPQSDESVLKESDFVRLSATNQAKKSSLIDDLFGGKLSTSVVDTTKINFNVSAARSYPREAITGISNENTNNASTESGFSLSASKGSRRGRRTSTIFNDPLGLFSISNSRIDESSKVEEKTNQQLIVENNLKSVEFEKLPEWLRDPKVIKEQKHDIVETGQSEELPKVKFAKTDKVSNSTNIQNIALDKNMDQNGLTSKLLSIEFDQQAAIMHMQQQEHELRIGTALSQQTEKFNYLLETQKIKSIDQEKQFNMLLARQLERQSILEAQMKSQQDRIDNYIQTLTAQPTIIPSMNFTTNNDMKQNTKTTVDEKIVSENLLQKFEMEKIYLENIVENLKEKHEKEISILEDSYKKQLTFLEEAMVQMEKRMQDEVECLEADYKLKIQKLKEEILELEKVHKIEKEILKEDNSTILQDIRENHLKNLEIIHKEHVQSIQRIIESKESEHKAIEIMTIDGANIEKVINKSQIIIENLEHLHNRLENKDKNFTEFKSNHLLNQEKNIEYLKGLLEKQKDIFTEEKQKLMVTIQKLELDSFELLKEFKKQNTVFIENQEILKSKENALLRDREIFIEQNKWERERLQMMRDEWVKEQDKQFGWLAQERQTLITEKGKLKILNRLKIGSDDVSKIELEATIKAAQNAVSNANREKLKWQEKINELEVQKNNLQEKENALIQKAKELQIFTQSALAKREEGLRALNEARLIEECYKDKLSKIQAQQEILLQRENKLANEKFELARDRLSFHVSHDIEKPVKDTVCKLDSKISHEDQLDISNLLCSRKNITLCKDIVDPHLVMLKWKLDNKSDNSKKLPFVNSH</sequence>
<dbReference type="AlphaFoldDB" id="A0AAJ6YS80"/>
<dbReference type="InterPro" id="IPR033561">
    <property type="entry name" value="FBF1"/>
</dbReference>
<evidence type="ECO:0000313" key="4">
    <source>
        <dbReference type="Proteomes" id="UP000695007"/>
    </source>
</evidence>
<dbReference type="Proteomes" id="UP000695007">
    <property type="component" value="Unplaced"/>
</dbReference>
<dbReference type="GO" id="GO:0097539">
    <property type="term" value="C:ciliary transition fiber"/>
    <property type="evidence" value="ECO:0007669"/>
    <property type="project" value="InterPro"/>
</dbReference>
<feature type="domain" description="Fas-binding factor 1 C-terminal" evidence="3">
    <location>
        <begin position="426"/>
        <end position="736"/>
    </location>
</feature>
<dbReference type="GO" id="GO:0036064">
    <property type="term" value="C:ciliary basal body"/>
    <property type="evidence" value="ECO:0007669"/>
    <property type="project" value="TreeGrafter"/>
</dbReference>
<dbReference type="RefSeq" id="XP_011503261.1">
    <property type="nucleotide sequence ID" value="XM_011504959.1"/>
</dbReference>
<keyword evidence="4" id="KW-1185">Reference proteome</keyword>
<dbReference type="Pfam" id="PF21007">
    <property type="entry name" value="FBF1"/>
    <property type="match status" value="1"/>
</dbReference>
<feature type="compositionally biased region" description="Low complexity" evidence="2">
    <location>
        <begin position="168"/>
        <end position="179"/>
    </location>
</feature>
<evidence type="ECO:0000256" key="2">
    <source>
        <dbReference type="SAM" id="MobiDB-lite"/>
    </source>
</evidence>
<dbReference type="GeneID" id="105366501"/>
<dbReference type="PANTHER" id="PTHR33689:SF1">
    <property type="entry name" value="FAS-BINDING FACTOR 1"/>
    <property type="match status" value="1"/>
</dbReference>
<feature type="region of interest" description="Disordered" evidence="2">
    <location>
        <begin position="167"/>
        <end position="194"/>
    </location>
</feature>
<feature type="coiled-coil region" evidence="1">
    <location>
        <begin position="422"/>
        <end position="507"/>
    </location>
</feature>
<proteinExistence type="predicted"/>
<dbReference type="PANTHER" id="PTHR33689">
    <property type="entry name" value="FAS-BINDING FACTOR 1"/>
    <property type="match status" value="1"/>
</dbReference>
<dbReference type="GO" id="GO:0090162">
    <property type="term" value="P:establishment of epithelial cell polarity"/>
    <property type="evidence" value="ECO:0007669"/>
    <property type="project" value="InterPro"/>
</dbReference>
<dbReference type="KEGG" id="csol:105366501"/>
<gene>
    <name evidence="5" type="primary">LOC105366501</name>
</gene>
<keyword evidence="1" id="KW-0175">Coiled coil</keyword>